<feature type="region of interest" description="Disordered" evidence="1">
    <location>
        <begin position="154"/>
        <end position="213"/>
    </location>
</feature>
<name>A0A1L6FE69_9RHOO</name>
<keyword evidence="2" id="KW-0472">Membrane</keyword>
<evidence type="ECO:0000256" key="2">
    <source>
        <dbReference type="SAM" id="Phobius"/>
    </source>
</evidence>
<dbReference type="EMBL" id="CP018839">
    <property type="protein sequence ID" value="APR05143.1"/>
    <property type="molecule type" value="Genomic_DNA"/>
</dbReference>
<keyword evidence="2" id="KW-0812">Transmembrane</keyword>
<keyword evidence="2" id="KW-1133">Transmembrane helix</keyword>
<accession>A0A1L6FE69</accession>
<organism evidence="3 4">
    <name type="scientific">Thauera chlorobenzoica</name>
    <dbReference type="NCBI Taxonomy" id="96773"/>
    <lineage>
        <taxon>Bacteria</taxon>
        <taxon>Pseudomonadati</taxon>
        <taxon>Pseudomonadota</taxon>
        <taxon>Betaproteobacteria</taxon>
        <taxon>Rhodocyclales</taxon>
        <taxon>Zoogloeaceae</taxon>
        <taxon>Thauera</taxon>
    </lineage>
</organism>
<dbReference type="STRING" id="96773.Tchl_2303"/>
<evidence type="ECO:0000313" key="3">
    <source>
        <dbReference type="EMBL" id="APR05143.1"/>
    </source>
</evidence>
<feature type="compositionally biased region" description="Pro residues" evidence="1">
    <location>
        <begin position="178"/>
        <end position="193"/>
    </location>
</feature>
<dbReference type="AlphaFoldDB" id="A0A1L6FE69"/>
<reference evidence="3 4" key="1">
    <citation type="submission" date="2016-12" db="EMBL/GenBank/DDBJ databases">
        <title>Complete genome sequence of Thauera chlorobenzoica, a Betaproteobacterium degrading haloaromatics anaerobically to CO2 and halides.</title>
        <authorList>
            <person name="Goris T."/>
            <person name="Mergelsberg M."/>
            <person name="Boll M."/>
        </authorList>
    </citation>
    <scope>NUCLEOTIDE SEQUENCE [LARGE SCALE GENOMIC DNA]</scope>
    <source>
        <strain evidence="3 4">3CB1</strain>
    </source>
</reference>
<evidence type="ECO:0000313" key="4">
    <source>
        <dbReference type="Proteomes" id="UP000185739"/>
    </source>
</evidence>
<feature type="transmembrane region" description="Helical" evidence="2">
    <location>
        <begin position="20"/>
        <end position="42"/>
    </location>
</feature>
<evidence type="ECO:0000256" key="1">
    <source>
        <dbReference type="SAM" id="MobiDB-lite"/>
    </source>
</evidence>
<gene>
    <name evidence="3" type="ORF">Tchl_2303</name>
</gene>
<protein>
    <submittedName>
        <fullName evidence="3">Type II secretion system pseudopilin, PulG-like</fullName>
    </submittedName>
</protein>
<keyword evidence="4" id="KW-1185">Reference proteome</keyword>
<proteinExistence type="predicted"/>
<dbReference type="KEGG" id="tcl:Tchl_2303"/>
<sequence length="213" mass="22996">MTTMARASLPQSLGPPAGFTYLGVLLLVAAMGALLASTGEIWRTVRQREAERELRFIGEEFRRAIGHYYESTPGPVKKFPPTLTDLLEDDRFPETRRYLRRIYRDPLTLRPEWGLIKAPDDGIAGIYSLSTDEPLGRLVPDAGTTEAGRAGSVIHTPAQDSAEDGAPPGYSGWTFVYSPPPAPPPRPAVPPAPGGRAAPGSFPPSRPNQGVLP</sequence>
<dbReference type="Proteomes" id="UP000185739">
    <property type="component" value="Chromosome"/>
</dbReference>